<gene>
    <name evidence="10" type="primary">DLG3</name>
</gene>
<dbReference type="GO" id="GO:0099072">
    <property type="term" value="P:regulation of postsynaptic membrane neurotransmitter receptor levels"/>
    <property type="evidence" value="ECO:0007669"/>
    <property type="project" value="TreeGrafter"/>
</dbReference>
<reference evidence="11" key="2">
    <citation type="submission" date="2023-03" db="EMBL/GenBank/DDBJ databases">
        <authorList>
            <consortium name="Wellcome Sanger Institute Data Sharing"/>
        </authorList>
    </citation>
    <scope>NUCLEOTIDE SEQUENCE [LARGE SCALE GENOMIC DNA]</scope>
</reference>
<dbReference type="Gene3D" id="3.40.50.300">
    <property type="entry name" value="P-loop containing nucleotide triphosphate hydrolases"/>
    <property type="match status" value="1"/>
</dbReference>
<evidence type="ECO:0000256" key="3">
    <source>
        <dbReference type="ARBA" id="ARBA00022443"/>
    </source>
</evidence>
<evidence type="ECO:0008006" key="12">
    <source>
        <dbReference type="Google" id="ProtNLM"/>
    </source>
</evidence>
<dbReference type="InterPro" id="IPR050614">
    <property type="entry name" value="Synaptic_Scaffolding_LAP-MAGUK"/>
</dbReference>
<dbReference type="CDD" id="cd12029">
    <property type="entry name" value="SH3_DLG3"/>
    <property type="match status" value="1"/>
</dbReference>
<dbReference type="FunFam" id="2.30.42.10:FF:000091">
    <property type="entry name" value="disks large homolog 1 isoform X8"/>
    <property type="match status" value="1"/>
</dbReference>
<dbReference type="InterPro" id="IPR036034">
    <property type="entry name" value="PDZ_sf"/>
</dbReference>
<dbReference type="InterPro" id="IPR027417">
    <property type="entry name" value="P-loop_NTPase"/>
</dbReference>
<dbReference type="SUPFAM" id="SSF52540">
    <property type="entry name" value="P-loop containing nucleoside triphosphate hydrolases"/>
    <property type="match status" value="1"/>
</dbReference>
<dbReference type="InterPro" id="IPR016313">
    <property type="entry name" value="DLG1-like"/>
</dbReference>
<dbReference type="PROSITE" id="PS50106">
    <property type="entry name" value="PDZ"/>
    <property type="match status" value="3"/>
</dbReference>
<dbReference type="CDD" id="cd06724">
    <property type="entry name" value="PDZ2_Dlg1-2-4-like"/>
    <property type="match status" value="1"/>
</dbReference>
<feature type="domain" description="PDZ" evidence="9">
    <location>
        <begin position="384"/>
        <end position="465"/>
    </location>
</feature>
<dbReference type="Proteomes" id="UP000265100">
    <property type="component" value="Chromosome 2"/>
</dbReference>
<comment type="subcellular location">
    <subcellularLocation>
        <location evidence="1">Membrane</location>
    </subcellularLocation>
</comment>
<feature type="domain" description="SH3" evidence="7">
    <location>
        <begin position="499"/>
        <end position="569"/>
    </location>
</feature>
<dbReference type="GO" id="GO:0007268">
    <property type="term" value="P:chemical synaptic transmission"/>
    <property type="evidence" value="ECO:0007669"/>
    <property type="project" value="InterPro"/>
</dbReference>
<dbReference type="InterPro" id="IPR008145">
    <property type="entry name" value="GK/Ca_channel_bsu"/>
</dbReference>
<dbReference type="Gene3D" id="3.30.63.10">
    <property type="entry name" value="Guanylate Kinase phosphate binding domain"/>
    <property type="match status" value="1"/>
</dbReference>
<dbReference type="Pfam" id="PF00595">
    <property type="entry name" value="PDZ"/>
    <property type="match status" value="3"/>
</dbReference>
<evidence type="ECO:0000256" key="5">
    <source>
        <dbReference type="PROSITE-ProRule" id="PRU00192"/>
    </source>
</evidence>
<dbReference type="GO" id="GO:0043005">
    <property type="term" value="C:neuron projection"/>
    <property type="evidence" value="ECO:0007669"/>
    <property type="project" value="InterPro"/>
</dbReference>
<dbReference type="Gene3D" id="2.30.42.10">
    <property type="match status" value="3"/>
</dbReference>
<dbReference type="GO" id="GO:0097120">
    <property type="term" value="P:receptor localization to synapse"/>
    <property type="evidence" value="ECO:0007669"/>
    <property type="project" value="TreeGrafter"/>
</dbReference>
<feature type="compositionally biased region" description="Low complexity" evidence="6">
    <location>
        <begin position="87"/>
        <end position="103"/>
    </location>
</feature>
<evidence type="ECO:0000256" key="4">
    <source>
        <dbReference type="ARBA" id="ARBA00022737"/>
    </source>
</evidence>
<feature type="domain" description="Guanylate kinase-like" evidence="8">
    <location>
        <begin position="623"/>
        <end position="798"/>
    </location>
</feature>
<dbReference type="Pfam" id="PF10600">
    <property type="entry name" value="PDZ_assoc"/>
    <property type="match status" value="1"/>
</dbReference>
<comment type="similarity">
    <text evidence="2">Belongs to the MAGUK family.</text>
</comment>
<reference evidence="10" key="4">
    <citation type="submission" date="2025-09" db="UniProtKB">
        <authorList>
            <consortium name="Ensembl"/>
        </authorList>
    </citation>
    <scope>IDENTIFICATION</scope>
</reference>
<dbReference type="FunFam" id="2.30.42.10:FF:000001">
    <property type="entry name" value="Disks large homolog 1 isoform 2"/>
    <property type="match status" value="1"/>
</dbReference>
<dbReference type="GeneTree" id="ENSGT00940000159565"/>
<dbReference type="PROSITE" id="PS00856">
    <property type="entry name" value="GUANYLATE_KINASE_1"/>
    <property type="match status" value="1"/>
</dbReference>
<evidence type="ECO:0000313" key="10">
    <source>
        <dbReference type="Ensembl" id="ENSACLP00000054491.1"/>
    </source>
</evidence>
<dbReference type="PANTHER" id="PTHR23119:SF28">
    <property type="entry name" value="DISKS LARGE HOMOLOG 3"/>
    <property type="match status" value="1"/>
</dbReference>
<name>A0AAX7TL27_ASTCA</name>
<dbReference type="GO" id="GO:0043113">
    <property type="term" value="P:receptor clustering"/>
    <property type="evidence" value="ECO:0007669"/>
    <property type="project" value="TreeGrafter"/>
</dbReference>
<evidence type="ECO:0000259" key="8">
    <source>
        <dbReference type="PROSITE" id="PS50052"/>
    </source>
</evidence>
<evidence type="ECO:0000256" key="1">
    <source>
        <dbReference type="ARBA" id="ARBA00004370"/>
    </source>
</evidence>
<dbReference type="InterPro" id="IPR001452">
    <property type="entry name" value="SH3_domain"/>
</dbReference>
<feature type="region of interest" description="Disordered" evidence="6">
    <location>
        <begin position="41"/>
        <end position="107"/>
    </location>
</feature>
<dbReference type="Gene3D" id="2.30.30.40">
    <property type="entry name" value="SH3 Domains"/>
    <property type="match status" value="1"/>
</dbReference>
<dbReference type="GO" id="GO:0045197">
    <property type="term" value="P:establishment or maintenance of epithelial cell apical/basal polarity"/>
    <property type="evidence" value="ECO:0007669"/>
    <property type="project" value="TreeGrafter"/>
</dbReference>
<keyword evidence="11" id="KW-1185">Reference proteome</keyword>
<reference evidence="10 11" key="1">
    <citation type="submission" date="2018-05" db="EMBL/GenBank/DDBJ databases">
        <authorList>
            <person name="Datahose"/>
        </authorList>
    </citation>
    <scope>NUCLEOTIDE SEQUENCE</scope>
</reference>
<dbReference type="SMART" id="SM00326">
    <property type="entry name" value="SH3"/>
    <property type="match status" value="1"/>
</dbReference>
<feature type="domain" description="PDZ" evidence="9">
    <location>
        <begin position="134"/>
        <end position="221"/>
    </location>
</feature>
<evidence type="ECO:0000259" key="7">
    <source>
        <dbReference type="PROSITE" id="PS50002"/>
    </source>
</evidence>
<dbReference type="PIRSF" id="PIRSF001741">
    <property type="entry name" value="MAGUK_DLGH"/>
    <property type="match status" value="1"/>
</dbReference>
<dbReference type="SMART" id="SM00228">
    <property type="entry name" value="PDZ"/>
    <property type="match status" value="3"/>
</dbReference>
<dbReference type="AlphaFoldDB" id="A0AAX7TL27"/>
<dbReference type="SUPFAM" id="SSF50156">
    <property type="entry name" value="PDZ domain-like"/>
    <property type="match status" value="3"/>
</dbReference>
<dbReference type="SMART" id="SM00072">
    <property type="entry name" value="GuKc"/>
    <property type="match status" value="1"/>
</dbReference>
<dbReference type="PROSITE" id="PS50002">
    <property type="entry name" value="SH3"/>
    <property type="match status" value="1"/>
</dbReference>
<dbReference type="FunFam" id="2.30.42.10:FF:000002">
    <property type="entry name" value="Disks large homolog 4 isoform 2"/>
    <property type="match status" value="1"/>
</dbReference>
<dbReference type="InterPro" id="IPR035763">
    <property type="entry name" value="DLG3_SH3"/>
</dbReference>
<dbReference type="Pfam" id="PF00625">
    <property type="entry name" value="Guanylate_kin"/>
    <property type="match status" value="1"/>
</dbReference>
<dbReference type="GO" id="GO:0019901">
    <property type="term" value="F:protein kinase binding"/>
    <property type="evidence" value="ECO:0007669"/>
    <property type="project" value="TreeGrafter"/>
</dbReference>
<dbReference type="CDD" id="cd06723">
    <property type="entry name" value="PDZ1_Dlg1-2-4-like"/>
    <property type="match status" value="1"/>
</dbReference>
<dbReference type="CDD" id="cd06795">
    <property type="entry name" value="PDZ3_Dlg1-2-4-like"/>
    <property type="match status" value="1"/>
</dbReference>
<dbReference type="FunFam" id="3.30.63.10:FF:000001">
    <property type="entry name" value="Disks large homolog 1 isoform 2"/>
    <property type="match status" value="1"/>
</dbReference>
<keyword evidence="3 5" id="KW-0728">SH3 domain</keyword>
<evidence type="ECO:0000256" key="6">
    <source>
        <dbReference type="SAM" id="MobiDB-lite"/>
    </source>
</evidence>
<dbReference type="SUPFAM" id="SSF50044">
    <property type="entry name" value="SH3-domain"/>
    <property type="match status" value="1"/>
</dbReference>
<evidence type="ECO:0000259" key="9">
    <source>
        <dbReference type="PROSITE" id="PS50106"/>
    </source>
</evidence>
<organism evidence="10 11">
    <name type="scientific">Astatotilapia calliptera</name>
    <name type="common">Eastern happy</name>
    <name type="synonym">Chromis callipterus</name>
    <dbReference type="NCBI Taxonomy" id="8154"/>
    <lineage>
        <taxon>Eukaryota</taxon>
        <taxon>Metazoa</taxon>
        <taxon>Chordata</taxon>
        <taxon>Craniata</taxon>
        <taxon>Vertebrata</taxon>
        <taxon>Euteleostomi</taxon>
        <taxon>Actinopterygii</taxon>
        <taxon>Neopterygii</taxon>
        <taxon>Teleostei</taxon>
        <taxon>Neoteleostei</taxon>
        <taxon>Acanthomorphata</taxon>
        <taxon>Ovalentaria</taxon>
        <taxon>Cichlomorphae</taxon>
        <taxon>Cichliformes</taxon>
        <taxon>Cichlidae</taxon>
        <taxon>African cichlids</taxon>
        <taxon>Pseudocrenilabrinae</taxon>
        <taxon>Haplochromini</taxon>
        <taxon>Astatotilapia</taxon>
    </lineage>
</organism>
<dbReference type="GO" id="GO:0098609">
    <property type="term" value="P:cell-cell adhesion"/>
    <property type="evidence" value="ECO:0007669"/>
    <property type="project" value="TreeGrafter"/>
</dbReference>
<evidence type="ECO:0000256" key="2">
    <source>
        <dbReference type="ARBA" id="ARBA00007014"/>
    </source>
</evidence>
<dbReference type="InterPro" id="IPR019583">
    <property type="entry name" value="DLG1-4_PDZ_assoc"/>
</dbReference>
<dbReference type="GO" id="GO:0016323">
    <property type="term" value="C:basolateral plasma membrane"/>
    <property type="evidence" value="ECO:0007669"/>
    <property type="project" value="TreeGrafter"/>
</dbReference>
<dbReference type="GO" id="GO:0098839">
    <property type="term" value="C:postsynaptic density membrane"/>
    <property type="evidence" value="ECO:0007669"/>
    <property type="project" value="TreeGrafter"/>
</dbReference>
<dbReference type="CDD" id="cd00071">
    <property type="entry name" value="GMPK"/>
    <property type="match status" value="1"/>
</dbReference>
<feature type="compositionally biased region" description="Gly residues" evidence="6">
    <location>
        <begin position="56"/>
        <end position="69"/>
    </location>
</feature>
<evidence type="ECO:0000313" key="11">
    <source>
        <dbReference type="Proteomes" id="UP000265100"/>
    </source>
</evidence>
<sequence>MHKHHHCCKCPECYEVTRMAALRRMDAPSYGGDWQAEPYGYPPGYGGGQTLPPPASGGGGSMGGGGGTLGRSKGKVMSGGGPGGPNPKGQSKGGPKVNGNNSSGQGGWWPECTCTNREWYDQVNGSDGMYKYEEIILERGNSGLGFSIAGGIDNPHIPDDPGIFITKIIPGGAAAMDGRLGVNDCVLRVNDVDVSEVVHSRAVEALKEAGPVVRLLVRRRQAPPETILEVNLLKGPKGLGFSIAGGIGNQHIPGDNSIYITKIIEGGAAQKDGRLQTGDRLLAVNNIVLQDVRHEEAVAALKNTSDMVYLKVAKPGPVHLNDMYAPPDYSSTFPTMVDNHVSHNYMGGMEPKPVYPPPQVTPSRYSPVPRHMMGEEDFTREPRKVVLHKGSTGLGFNIVGGEDGEGIFVSFILAGGPADLSGELRRGDRILSVNGVNLRNATHEQAAAALKRAGQTVTIIAQYRPEEYSRFESKIHDLREQMMNSSMSSGSGSLRTSEKRSLYVRALFDYDRTRDSCLPSQGLSFSYGDILHVINASDDEWWQARLVTPHGESEQIGVIPSKKRYHSSSFAAVYEFLSAVAALCNSFRQDVKFHFFKIFVVTEGQEDTILSYEPVIRQEIHYTRPVIILGPMKDRINDDLISEFPHKFGSCVPHTTRPRRENEIDGQDYHFVGSREQMEKDIQDNKFIEAGQFNENLYGTSILSVRTVAERGKHCILDVSGNAIKRLQQAQLYPIAIFIKPKSIEALMEMNKRQTYEQANKVFDKAVKLEQDFGEYFTAIVQGDSLEEIYNKIKLIIEEQSGPYIWIPSSEKL</sequence>
<dbReference type="InterPro" id="IPR036028">
    <property type="entry name" value="SH3-like_dom_sf"/>
</dbReference>
<dbReference type="PANTHER" id="PTHR23119">
    <property type="entry name" value="DISCS LARGE"/>
    <property type="match status" value="1"/>
</dbReference>
<dbReference type="FunFam" id="3.40.50.300:FF:001402">
    <property type="entry name" value="Discs, large homolog 3 (Drosophila)"/>
    <property type="match status" value="1"/>
</dbReference>
<dbReference type="InterPro" id="IPR008144">
    <property type="entry name" value="Guanylate_kin-like_dom"/>
</dbReference>
<dbReference type="Ensembl" id="ENSACLT00000078559.1">
    <property type="protein sequence ID" value="ENSACLP00000054491.1"/>
    <property type="gene ID" value="ENSACLG00000019062.2"/>
</dbReference>
<dbReference type="InterPro" id="IPR001478">
    <property type="entry name" value="PDZ"/>
</dbReference>
<dbReference type="InterPro" id="IPR020590">
    <property type="entry name" value="Guanylate_kinase_CS"/>
</dbReference>
<dbReference type="GO" id="GO:0031594">
    <property type="term" value="C:neuromuscular junction"/>
    <property type="evidence" value="ECO:0007669"/>
    <property type="project" value="InterPro"/>
</dbReference>
<feature type="domain" description="PDZ" evidence="9">
    <location>
        <begin position="229"/>
        <end position="316"/>
    </location>
</feature>
<accession>A0AAX7TL27</accession>
<proteinExistence type="inferred from homology"/>
<dbReference type="GO" id="GO:0035255">
    <property type="term" value="F:ionotropic glutamate receptor binding"/>
    <property type="evidence" value="ECO:0007669"/>
    <property type="project" value="TreeGrafter"/>
</dbReference>
<dbReference type="Pfam" id="PF00018">
    <property type="entry name" value="SH3_1"/>
    <property type="match status" value="1"/>
</dbReference>
<dbReference type="PROSITE" id="PS50052">
    <property type="entry name" value="GUANYLATE_KINASE_2"/>
    <property type="match status" value="1"/>
</dbReference>
<reference evidence="10" key="3">
    <citation type="submission" date="2025-08" db="UniProtKB">
        <authorList>
            <consortium name="Ensembl"/>
        </authorList>
    </citation>
    <scope>IDENTIFICATION</scope>
</reference>
<protein>
    <recommendedName>
        <fullName evidence="12">Discs, large homolog 3 (Drosophila)</fullName>
    </recommendedName>
</protein>
<keyword evidence="4" id="KW-0677">Repeat</keyword>